<dbReference type="RefSeq" id="WP_080530268.1">
    <property type="nucleotide sequence ID" value="NZ_CP012331.1"/>
</dbReference>
<dbReference type="Pfam" id="PF21831">
    <property type="entry name" value="DUF6891"/>
    <property type="match status" value="1"/>
</dbReference>
<name>A0A9Q3W1C0_9GAMM</name>
<dbReference type="EMBL" id="JAJVKT010000009">
    <property type="protein sequence ID" value="MCE7508835.1"/>
    <property type="molecule type" value="Genomic_DNA"/>
</dbReference>
<feature type="domain" description="DUF6891" evidence="1">
    <location>
        <begin position="9"/>
        <end position="187"/>
    </location>
</feature>
<protein>
    <recommendedName>
        <fullName evidence="1">DUF6891 domain-containing protein</fullName>
    </recommendedName>
</protein>
<gene>
    <name evidence="2" type="ORF">LZG35_09325</name>
</gene>
<accession>A0A9Q3W1C0</accession>
<evidence type="ECO:0000313" key="3">
    <source>
        <dbReference type="Proteomes" id="UP001107961"/>
    </source>
</evidence>
<dbReference type="InterPro" id="IPR054186">
    <property type="entry name" value="DUF6891"/>
</dbReference>
<sequence length="187" mass="20866">MSLSVNTLGEIRALVRGGFDERDDIIGILCEEMYEPGELDEQAVEQAVDAAFSELEHEKRQWPAVTDCDRLEQAFLALNKRGVIALHNAGYTQDDGYADVQEVFSEHPEQDGVSGYCFYHGQDLECVVSGGGLYLAFGPMDPVHEETEGPVVGTLIVEELTKAGLDVQWDGTFAHRIFIPDMDWQRR</sequence>
<keyword evidence="3" id="KW-1185">Reference proteome</keyword>
<dbReference type="Proteomes" id="UP001107961">
    <property type="component" value="Unassembled WGS sequence"/>
</dbReference>
<comment type="caution">
    <text evidence="2">The sequence shown here is derived from an EMBL/GenBank/DDBJ whole genome shotgun (WGS) entry which is preliminary data.</text>
</comment>
<proteinExistence type="predicted"/>
<reference evidence="2" key="1">
    <citation type="submission" date="2022-01" db="EMBL/GenBank/DDBJ databases">
        <authorList>
            <person name="Karlyshev A.V."/>
            <person name="Jaspars M."/>
        </authorList>
    </citation>
    <scope>NUCLEOTIDE SEQUENCE</scope>
    <source>
        <strain evidence="2">AGSA3-2</strain>
    </source>
</reference>
<organism evidence="2 3">
    <name type="scientific">Alloalcanivorax xenomutans</name>
    <dbReference type="NCBI Taxonomy" id="1094342"/>
    <lineage>
        <taxon>Bacteria</taxon>
        <taxon>Pseudomonadati</taxon>
        <taxon>Pseudomonadota</taxon>
        <taxon>Gammaproteobacteria</taxon>
        <taxon>Oceanospirillales</taxon>
        <taxon>Alcanivoracaceae</taxon>
        <taxon>Alloalcanivorax</taxon>
    </lineage>
</organism>
<dbReference type="AlphaFoldDB" id="A0A9Q3W1C0"/>
<evidence type="ECO:0000313" key="2">
    <source>
        <dbReference type="EMBL" id="MCE7508835.1"/>
    </source>
</evidence>
<evidence type="ECO:0000259" key="1">
    <source>
        <dbReference type="Pfam" id="PF21831"/>
    </source>
</evidence>